<keyword evidence="3" id="KW-1185">Reference proteome</keyword>
<evidence type="ECO:0000313" key="3">
    <source>
        <dbReference type="Proteomes" id="UP000011531"/>
    </source>
</evidence>
<evidence type="ECO:0000256" key="1">
    <source>
        <dbReference type="SAM" id="MobiDB-lite"/>
    </source>
</evidence>
<feature type="compositionally biased region" description="Basic and acidic residues" evidence="1">
    <location>
        <begin position="21"/>
        <end position="46"/>
    </location>
</feature>
<reference evidence="2 3" key="1">
    <citation type="journal article" date="2014" name="PLoS Genet.">
        <title>Phylogenetically driven sequencing of extremely halophilic archaea reveals strategies for static and dynamic osmo-response.</title>
        <authorList>
            <person name="Becker E.A."/>
            <person name="Seitzer P.M."/>
            <person name="Tritt A."/>
            <person name="Larsen D."/>
            <person name="Krusor M."/>
            <person name="Yao A.I."/>
            <person name="Wu D."/>
            <person name="Madern D."/>
            <person name="Eisen J.A."/>
            <person name="Darling A.E."/>
            <person name="Facciotti M.T."/>
        </authorList>
    </citation>
    <scope>NUCLEOTIDE SEQUENCE [LARGE SCALE GENOMIC DNA]</scope>
    <source>
        <strain evidence="2 3">DSM 18795</strain>
    </source>
</reference>
<feature type="region of interest" description="Disordered" evidence="1">
    <location>
        <begin position="17"/>
        <end position="46"/>
    </location>
</feature>
<dbReference type="EMBL" id="AOIA01000034">
    <property type="protein sequence ID" value="ELY64205.1"/>
    <property type="molecule type" value="Genomic_DNA"/>
</dbReference>
<organism evidence="2 3">
    <name type="scientific">Natronococcus jeotgali DSM 18795</name>
    <dbReference type="NCBI Taxonomy" id="1227498"/>
    <lineage>
        <taxon>Archaea</taxon>
        <taxon>Methanobacteriati</taxon>
        <taxon>Methanobacteriota</taxon>
        <taxon>Stenosarchaea group</taxon>
        <taxon>Halobacteria</taxon>
        <taxon>Halobacteriales</taxon>
        <taxon>Natrialbaceae</taxon>
        <taxon>Natronococcus</taxon>
    </lineage>
</organism>
<dbReference type="AlphaFoldDB" id="L9XR00"/>
<gene>
    <name evidence="2" type="ORF">C492_06777</name>
</gene>
<sequence>MRFQKIEALEILNELTSESELSEHDVQELADRSNERGRKRVEGESE</sequence>
<dbReference type="Proteomes" id="UP000011531">
    <property type="component" value="Unassembled WGS sequence"/>
</dbReference>
<dbReference type="STRING" id="1227498.C492_06777"/>
<evidence type="ECO:0000313" key="2">
    <source>
        <dbReference type="EMBL" id="ELY64205.1"/>
    </source>
</evidence>
<accession>L9XR00</accession>
<proteinExistence type="predicted"/>
<protein>
    <submittedName>
        <fullName evidence="2">Uncharacterized protein</fullName>
    </submittedName>
</protein>
<comment type="caution">
    <text evidence="2">The sequence shown here is derived from an EMBL/GenBank/DDBJ whole genome shotgun (WGS) entry which is preliminary data.</text>
</comment>
<name>L9XR00_9EURY</name>